<dbReference type="GO" id="GO:0005524">
    <property type="term" value="F:ATP binding"/>
    <property type="evidence" value="ECO:0007669"/>
    <property type="project" value="InterPro"/>
</dbReference>
<dbReference type="GO" id="GO:0016020">
    <property type="term" value="C:membrane"/>
    <property type="evidence" value="ECO:0007669"/>
    <property type="project" value="InterPro"/>
</dbReference>
<dbReference type="Pfam" id="PF00664">
    <property type="entry name" value="ABC_membrane"/>
    <property type="match status" value="1"/>
</dbReference>
<sequence>MGIDDDLFDTTLDFYVHLQNPRDCVLQADMTACKVQIFDDDLFPSTAFPQLREINRVDEGHLHDFGFRLLWAFMRFTFFHVPTIWWKSIVAVFLAQLGNAYYLMTIYLKVYLVDVCLNVKDESTLDRLLVPGSRSLTAALLGLAWVLPNIILVAADHFEMTVLEMGFHIRQHLRVNLFRKYLNYARHSRARVPIQDLKTSMMEDIPTLSRDGYLISFEILKKVCKVICVGWWLLKKHPRSGIPLAIYPTLMLLWLGSRYKRRLLLLKKTGDGTSDVQGWLLHAEASFDLVNDYGNRNTIVGKFQKVLADQRRLMIALKSFSFWSGIVIPWITILATGFYIFLAGQMVTEGELSLGSFLATINLYKDLGDRFDGRSTPTSRRSPR</sequence>
<keyword evidence="7" id="KW-1185">Reference proteome</keyword>
<evidence type="ECO:0000256" key="3">
    <source>
        <dbReference type="ARBA" id="ARBA00023136"/>
    </source>
</evidence>
<evidence type="ECO:0000256" key="1">
    <source>
        <dbReference type="ARBA" id="ARBA00022692"/>
    </source>
</evidence>
<reference evidence="6" key="1">
    <citation type="submission" date="2023-08" db="EMBL/GenBank/DDBJ databases">
        <authorList>
            <person name="Chen Y."/>
            <person name="Shah S."/>
            <person name="Dougan E. K."/>
            <person name="Thang M."/>
            <person name="Chan C."/>
        </authorList>
    </citation>
    <scope>NUCLEOTIDE SEQUENCE</scope>
</reference>
<dbReference type="Proteomes" id="UP001178507">
    <property type="component" value="Unassembled WGS sequence"/>
</dbReference>
<feature type="transmembrane region" description="Helical" evidence="4">
    <location>
        <begin position="320"/>
        <end position="342"/>
    </location>
</feature>
<comment type="caution">
    <text evidence="6">The sequence shown here is derived from an EMBL/GenBank/DDBJ whole genome shotgun (WGS) entry which is preliminary data.</text>
</comment>
<dbReference type="EMBL" id="CAUJNA010003427">
    <property type="protein sequence ID" value="CAJ1401703.1"/>
    <property type="molecule type" value="Genomic_DNA"/>
</dbReference>
<evidence type="ECO:0000313" key="7">
    <source>
        <dbReference type="Proteomes" id="UP001178507"/>
    </source>
</evidence>
<keyword evidence="2 4" id="KW-1133">Transmembrane helix</keyword>
<organism evidence="6 7">
    <name type="scientific">Effrenium voratum</name>
    <dbReference type="NCBI Taxonomy" id="2562239"/>
    <lineage>
        <taxon>Eukaryota</taxon>
        <taxon>Sar</taxon>
        <taxon>Alveolata</taxon>
        <taxon>Dinophyceae</taxon>
        <taxon>Suessiales</taxon>
        <taxon>Symbiodiniaceae</taxon>
        <taxon>Effrenium</taxon>
    </lineage>
</organism>
<evidence type="ECO:0000256" key="2">
    <source>
        <dbReference type="ARBA" id="ARBA00022989"/>
    </source>
</evidence>
<accession>A0AA36J8R7</accession>
<evidence type="ECO:0000259" key="5">
    <source>
        <dbReference type="Pfam" id="PF00664"/>
    </source>
</evidence>
<dbReference type="Gene3D" id="1.20.1560.10">
    <property type="entry name" value="ABC transporter type 1, transmembrane domain"/>
    <property type="match status" value="1"/>
</dbReference>
<evidence type="ECO:0000313" key="6">
    <source>
        <dbReference type="EMBL" id="CAJ1401703.1"/>
    </source>
</evidence>
<feature type="transmembrane region" description="Helical" evidence="4">
    <location>
        <begin position="84"/>
        <end position="104"/>
    </location>
</feature>
<feature type="transmembrane region" description="Helical" evidence="4">
    <location>
        <begin position="136"/>
        <end position="155"/>
    </location>
</feature>
<keyword evidence="1 4" id="KW-0812">Transmembrane</keyword>
<protein>
    <recommendedName>
        <fullName evidence="5">ABC transmembrane type-1 domain-containing protein</fullName>
    </recommendedName>
</protein>
<evidence type="ECO:0000256" key="4">
    <source>
        <dbReference type="SAM" id="Phobius"/>
    </source>
</evidence>
<gene>
    <name evidence="6" type="ORF">EVOR1521_LOCUS24799</name>
</gene>
<dbReference type="SUPFAM" id="SSF90123">
    <property type="entry name" value="ABC transporter transmembrane region"/>
    <property type="match status" value="1"/>
</dbReference>
<dbReference type="AlphaFoldDB" id="A0AA36J8R7"/>
<dbReference type="InterPro" id="IPR011527">
    <property type="entry name" value="ABC1_TM_dom"/>
</dbReference>
<name>A0AA36J8R7_9DINO</name>
<keyword evidence="3 4" id="KW-0472">Membrane</keyword>
<dbReference type="GO" id="GO:0140359">
    <property type="term" value="F:ABC-type transporter activity"/>
    <property type="evidence" value="ECO:0007669"/>
    <property type="project" value="InterPro"/>
</dbReference>
<feature type="domain" description="ABC transmembrane type-1" evidence="5">
    <location>
        <begin position="89"/>
        <end position="362"/>
    </location>
</feature>
<feature type="transmembrane region" description="Helical" evidence="4">
    <location>
        <begin position="240"/>
        <end position="257"/>
    </location>
</feature>
<proteinExistence type="predicted"/>
<dbReference type="InterPro" id="IPR036640">
    <property type="entry name" value="ABC1_TM_sf"/>
</dbReference>